<dbReference type="InterPro" id="IPR011009">
    <property type="entry name" value="Kinase-like_dom_sf"/>
</dbReference>
<dbReference type="PROSITE" id="PS50011">
    <property type="entry name" value="PROTEIN_KINASE_DOM"/>
    <property type="match status" value="1"/>
</dbReference>
<protein>
    <recommendedName>
        <fullName evidence="6">Protein kinase domain-containing protein</fullName>
    </recommendedName>
</protein>
<feature type="transmembrane region" description="Helical" evidence="5">
    <location>
        <begin position="90"/>
        <end position="109"/>
    </location>
</feature>
<dbReference type="GO" id="GO:0005524">
    <property type="term" value="F:ATP binding"/>
    <property type="evidence" value="ECO:0007669"/>
    <property type="project" value="UniProtKB-KW"/>
</dbReference>
<dbReference type="Gene3D" id="1.10.510.10">
    <property type="entry name" value="Transferase(Phosphotransferase) domain 1"/>
    <property type="match status" value="1"/>
</dbReference>
<dbReference type="PANTHER" id="PTHR47973">
    <property type="entry name" value="CYSTEINE-RICH RECEPTOR-LIKE PROTEIN KINASE 3"/>
    <property type="match status" value="1"/>
</dbReference>
<sequence length="132" mass="14261">MRTSKIIIIHRDIKASNLLLDSKHQAEIADFGLARSFQDDKGHISTAIAGTFIPPTPLVCACGVVSLGGFCRPVLLPLAIAVAMDWPGALLLWVECVLVSVVGIMVFHVHAQSSSITVQWTYARGVFSQSFL</sequence>
<evidence type="ECO:0000313" key="8">
    <source>
        <dbReference type="Proteomes" id="UP000631114"/>
    </source>
</evidence>
<evidence type="ECO:0000256" key="2">
    <source>
        <dbReference type="ARBA" id="ARBA00022741"/>
    </source>
</evidence>
<dbReference type="AlphaFoldDB" id="A0A835I5D7"/>
<dbReference type="InterPro" id="IPR052059">
    <property type="entry name" value="CR_Ser/Thr_kinase"/>
</dbReference>
<keyword evidence="8" id="KW-1185">Reference proteome</keyword>
<feature type="domain" description="Protein kinase" evidence="6">
    <location>
        <begin position="1"/>
        <end position="132"/>
    </location>
</feature>
<organism evidence="7 8">
    <name type="scientific">Coptis chinensis</name>
    <dbReference type="NCBI Taxonomy" id="261450"/>
    <lineage>
        <taxon>Eukaryota</taxon>
        <taxon>Viridiplantae</taxon>
        <taxon>Streptophyta</taxon>
        <taxon>Embryophyta</taxon>
        <taxon>Tracheophyta</taxon>
        <taxon>Spermatophyta</taxon>
        <taxon>Magnoliopsida</taxon>
        <taxon>Ranunculales</taxon>
        <taxon>Ranunculaceae</taxon>
        <taxon>Coptidoideae</taxon>
        <taxon>Coptis</taxon>
    </lineage>
</organism>
<keyword evidence="5" id="KW-1133">Transmembrane helix</keyword>
<evidence type="ECO:0000256" key="4">
    <source>
        <dbReference type="ARBA" id="ARBA00022840"/>
    </source>
</evidence>
<feature type="transmembrane region" description="Helical" evidence="5">
    <location>
        <begin position="58"/>
        <end position="84"/>
    </location>
</feature>
<gene>
    <name evidence="7" type="ORF">IFM89_019528</name>
</gene>
<dbReference type="PROSITE" id="PS00108">
    <property type="entry name" value="PROTEIN_KINASE_ST"/>
    <property type="match status" value="1"/>
</dbReference>
<evidence type="ECO:0000313" key="7">
    <source>
        <dbReference type="EMBL" id="KAF9609972.1"/>
    </source>
</evidence>
<accession>A0A835I5D7</accession>
<dbReference type="SUPFAM" id="SSF56112">
    <property type="entry name" value="Protein kinase-like (PK-like)"/>
    <property type="match status" value="1"/>
</dbReference>
<dbReference type="InterPro" id="IPR008271">
    <property type="entry name" value="Ser/Thr_kinase_AS"/>
</dbReference>
<dbReference type="InterPro" id="IPR000719">
    <property type="entry name" value="Prot_kinase_dom"/>
</dbReference>
<dbReference type="Proteomes" id="UP000631114">
    <property type="component" value="Unassembled WGS sequence"/>
</dbReference>
<name>A0A835I5D7_9MAGN</name>
<comment type="caution">
    <text evidence="7">The sequence shown here is derived from an EMBL/GenBank/DDBJ whole genome shotgun (WGS) entry which is preliminary data.</text>
</comment>
<evidence type="ECO:0000259" key="6">
    <source>
        <dbReference type="PROSITE" id="PS50011"/>
    </source>
</evidence>
<proteinExistence type="predicted"/>
<keyword evidence="3" id="KW-0418">Kinase</keyword>
<keyword evidence="5" id="KW-0472">Membrane</keyword>
<keyword evidence="5" id="KW-0812">Transmembrane</keyword>
<keyword evidence="4" id="KW-0067">ATP-binding</keyword>
<dbReference type="EMBL" id="JADFTS010000004">
    <property type="protein sequence ID" value="KAF9609972.1"/>
    <property type="molecule type" value="Genomic_DNA"/>
</dbReference>
<reference evidence="7 8" key="1">
    <citation type="submission" date="2020-10" db="EMBL/GenBank/DDBJ databases">
        <title>The Coptis chinensis genome and diversification of protoberbering-type alkaloids.</title>
        <authorList>
            <person name="Wang B."/>
            <person name="Shu S."/>
            <person name="Song C."/>
            <person name="Liu Y."/>
        </authorList>
    </citation>
    <scope>NUCLEOTIDE SEQUENCE [LARGE SCALE GENOMIC DNA]</scope>
    <source>
        <strain evidence="7">HL-2020</strain>
        <tissue evidence="7">Leaf</tissue>
    </source>
</reference>
<dbReference type="Pfam" id="PF00069">
    <property type="entry name" value="Pkinase"/>
    <property type="match status" value="1"/>
</dbReference>
<evidence type="ECO:0000256" key="1">
    <source>
        <dbReference type="ARBA" id="ARBA00022679"/>
    </source>
</evidence>
<keyword evidence="2" id="KW-0547">Nucleotide-binding</keyword>
<evidence type="ECO:0000256" key="5">
    <source>
        <dbReference type="SAM" id="Phobius"/>
    </source>
</evidence>
<keyword evidence="1" id="KW-0808">Transferase</keyword>
<evidence type="ECO:0000256" key="3">
    <source>
        <dbReference type="ARBA" id="ARBA00022777"/>
    </source>
</evidence>
<dbReference type="GO" id="GO:0004672">
    <property type="term" value="F:protein kinase activity"/>
    <property type="evidence" value="ECO:0007669"/>
    <property type="project" value="InterPro"/>
</dbReference>
<dbReference type="OrthoDB" id="4062651at2759"/>